<evidence type="ECO:0000313" key="1">
    <source>
        <dbReference type="EMBL" id="AGM24633.1"/>
    </source>
</evidence>
<reference evidence="1 2" key="1">
    <citation type="journal article" date="2013" name="Genome Biol. Evol.">
        <title>Complete genomes of two dipteran-associated spiroplasmas provided insights into the origin, dynamics, and impacts of viral invasion in spiroplasma.</title>
        <authorList>
            <person name="Ku C."/>
            <person name="Lo W.S."/>
            <person name="Chen L.L."/>
            <person name="Kuo C.H."/>
        </authorList>
    </citation>
    <scope>NUCLEOTIDE SEQUENCE [LARGE SCALE GENOMIC DNA]</scope>
    <source>
        <strain evidence="1 2">DF-1</strain>
    </source>
</reference>
<dbReference type="RefSeq" id="WP_016338460.1">
    <property type="nucleotide sequence ID" value="NC_021280.1"/>
</dbReference>
<accession>R4U2H7</accession>
<dbReference type="HOGENOM" id="CLU_3103991_0_0_14"/>
<dbReference type="STRING" id="1276227.SCHRY_v1c00460"/>
<keyword evidence="2" id="KW-1185">Reference proteome</keyword>
<dbReference type="EMBL" id="CP005077">
    <property type="protein sequence ID" value="AGM24633.1"/>
    <property type="molecule type" value="Genomic_DNA"/>
</dbReference>
<dbReference type="AlphaFoldDB" id="R4U2H7"/>
<dbReference type="PATRIC" id="fig|1276227.3.peg.47"/>
<evidence type="ECO:0000313" key="2">
    <source>
        <dbReference type="Proteomes" id="UP000013964"/>
    </source>
</evidence>
<dbReference type="KEGG" id="scr:SCHRY_v1c00460"/>
<organism evidence="1 2">
    <name type="scientific">Spiroplasma chrysopicola DF-1</name>
    <dbReference type="NCBI Taxonomy" id="1276227"/>
    <lineage>
        <taxon>Bacteria</taxon>
        <taxon>Bacillati</taxon>
        <taxon>Mycoplasmatota</taxon>
        <taxon>Mollicutes</taxon>
        <taxon>Entomoplasmatales</taxon>
        <taxon>Spiroplasmataceae</taxon>
        <taxon>Spiroplasma</taxon>
    </lineage>
</organism>
<proteinExistence type="predicted"/>
<dbReference type="Proteomes" id="UP000013964">
    <property type="component" value="Chromosome"/>
</dbReference>
<sequence length="51" mass="5657">MADFDAKCFKCINEQTKKGTMGGANSVLFGKMQQGLVDSTDSEIYVCPRHR</sequence>
<gene>
    <name evidence="1" type="ORF">SCHRY_v1c00460</name>
</gene>
<name>R4U2H7_9MOLU</name>
<protein>
    <submittedName>
        <fullName evidence="1">Uncharacterized protein</fullName>
    </submittedName>
</protein>